<evidence type="ECO:0000259" key="2">
    <source>
        <dbReference type="Pfam" id="PF01464"/>
    </source>
</evidence>
<evidence type="ECO:0000313" key="3">
    <source>
        <dbReference type="EMBL" id="RZD14245.1"/>
    </source>
</evidence>
<evidence type="ECO:0000256" key="1">
    <source>
        <dbReference type="SAM" id="Phobius"/>
    </source>
</evidence>
<dbReference type="SUPFAM" id="SSF53955">
    <property type="entry name" value="Lysozyme-like"/>
    <property type="match status" value="1"/>
</dbReference>
<dbReference type="Pfam" id="PF01464">
    <property type="entry name" value="SLT"/>
    <property type="match status" value="1"/>
</dbReference>
<dbReference type="PANTHER" id="PTHR37423:SF2">
    <property type="entry name" value="MEMBRANE-BOUND LYTIC MUREIN TRANSGLYCOSYLASE C"/>
    <property type="match status" value="1"/>
</dbReference>
<dbReference type="AlphaFoldDB" id="A0A519BAD5"/>
<dbReference type="PANTHER" id="PTHR37423">
    <property type="entry name" value="SOLUBLE LYTIC MUREIN TRANSGLYCOSYLASE-RELATED"/>
    <property type="match status" value="1"/>
</dbReference>
<protein>
    <recommendedName>
        <fullName evidence="2">Transglycosylase SLT domain-containing protein</fullName>
    </recommendedName>
</protein>
<gene>
    <name evidence="3" type="ORF">EVJ47_06140</name>
</gene>
<accession>A0A519BAD5</accession>
<keyword evidence="1" id="KW-1133">Transmembrane helix</keyword>
<feature type="transmembrane region" description="Helical" evidence="1">
    <location>
        <begin position="48"/>
        <end position="70"/>
    </location>
</feature>
<reference evidence="3 4" key="1">
    <citation type="submission" date="2019-01" db="EMBL/GenBank/DDBJ databases">
        <title>Insights into ecological role of a new deltaproteobacterial order Candidatus Sinidesulfobacterales (Sva0485) by metagenomics and metatranscriptomics.</title>
        <authorList>
            <person name="Tan S."/>
            <person name="Liu J."/>
            <person name="Fang Y."/>
            <person name="Hedlund B.P."/>
            <person name="Lian Z.H."/>
            <person name="Huang L.Y."/>
            <person name="Li J.T."/>
            <person name="Huang L.N."/>
            <person name="Li W.J."/>
            <person name="Jiang H.C."/>
            <person name="Dong H.L."/>
            <person name="Shu W.S."/>
        </authorList>
    </citation>
    <scope>NUCLEOTIDE SEQUENCE [LARGE SCALE GENOMIC DNA]</scope>
    <source>
        <strain evidence="3">AP3</strain>
    </source>
</reference>
<name>A0A519BAD5_9DELT</name>
<evidence type="ECO:0000313" key="4">
    <source>
        <dbReference type="Proteomes" id="UP000320813"/>
    </source>
</evidence>
<comment type="caution">
    <text evidence="3">The sequence shown here is derived from an EMBL/GenBank/DDBJ whole genome shotgun (WGS) entry which is preliminary data.</text>
</comment>
<sequence length="322" mass="37346">MKIVKKFFGNLKPAPLGAPFAGEAGRAGFASRFRISIRSFVKKIKFKYFLPIFMLIFILASIALFSYYYALPMYYSLLKEHREIKILKNKIRVDHEKTQILKIITSFHSGLPPAEEKNISDLIFNIGKKYTISPALILAVIRVESSFNNFSYSNMGAVGLMQVRPVTGLYLIKKYKIKSKEFNYNTNRIEYLPVSYLYNPSLNIRIGARYLLSLLYEFKNLKLALFAYNAGPTIIFKTINSNQLNLKEEGSILNKLESTNQLFSDFYYGYYKRIKKYFKEYNKKIFKNDDNLRVSWKHKTLGGKPSQVRIAPVNYNPVLAIK</sequence>
<proteinExistence type="predicted"/>
<feature type="domain" description="Transglycosylase SLT" evidence="2">
    <location>
        <begin position="122"/>
        <end position="243"/>
    </location>
</feature>
<dbReference type="Gene3D" id="1.10.530.10">
    <property type="match status" value="1"/>
</dbReference>
<organism evidence="3 4">
    <name type="scientific">Candidatus Acidulodesulfobacterium ferriphilum</name>
    <dbReference type="NCBI Taxonomy" id="2597223"/>
    <lineage>
        <taxon>Bacteria</taxon>
        <taxon>Deltaproteobacteria</taxon>
        <taxon>Candidatus Acidulodesulfobacterales</taxon>
        <taxon>Candidatus Acidulodesulfobacterium</taxon>
    </lineage>
</organism>
<dbReference type="InterPro" id="IPR023346">
    <property type="entry name" value="Lysozyme-like_dom_sf"/>
</dbReference>
<keyword evidence="1" id="KW-0472">Membrane</keyword>
<dbReference type="Proteomes" id="UP000320813">
    <property type="component" value="Unassembled WGS sequence"/>
</dbReference>
<keyword evidence="1" id="KW-0812">Transmembrane</keyword>
<dbReference type="EMBL" id="SGBD01000003">
    <property type="protein sequence ID" value="RZD14245.1"/>
    <property type="molecule type" value="Genomic_DNA"/>
</dbReference>
<dbReference type="InterPro" id="IPR008258">
    <property type="entry name" value="Transglycosylase_SLT_dom_1"/>
</dbReference>